<dbReference type="PANTHER" id="PTHR22807">
    <property type="entry name" value="NOP2 YEAST -RELATED NOL1/NOP2/FMU SUN DOMAIN-CONTAINING"/>
    <property type="match status" value="1"/>
</dbReference>
<dbReference type="Pfam" id="PF01029">
    <property type="entry name" value="NusB"/>
    <property type="match status" value="1"/>
</dbReference>
<dbReference type="InterPro" id="IPR023267">
    <property type="entry name" value="RCMT"/>
</dbReference>
<dbReference type="InterPro" id="IPR035926">
    <property type="entry name" value="NusB-like_sf"/>
</dbReference>
<evidence type="ECO:0000259" key="14">
    <source>
        <dbReference type="PROSITE" id="PS51686"/>
    </source>
</evidence>
<dbReference type="EC" id="2.1.1.176" evidence="3"/>
<evidence type="ECO:0000256" key="7">
    <source>
        <dbReference type="ARBA" id="ARBA00022679"/>
    </source>
</evidence>
<keyword evidence="7 13" id="KW-0808">Transferase</keyword>
<dbReference type="SUPFAM" id="SSF48013">
    <property type="entry name" value="NusB-like"/>
    <property type="match status" value="1"/>
</dbReference>
<keyword evidence="6 13" id="KW-0489">Methyltransferase</keyword>
<keyword evidence="9 13" id="KW-0694">RNA-binding</keyword>
<feature type="binding site" evidence="13">
    <location>
        <position position="325"/>
    </location>
    <ligand>
        <name>S-adenosyl-L-methionine</name>
        <dbReference type="ChEBI" id="CHEBI:59789"/>
    </ligand>
</feature>
<evidence type="ECO:0000256" key="12">
    <source>
        <dbReference type="ARBA" id="ARBA00047283"/>
    </source>
</evidence>
<evidence type="ECO:0000256" key="4">
    <source>
        <dbReference type="ARBA" id="ARBA00022490"/>
    </source>
</evidence>
<evidence type="ECO:0000256" key="10">
    <source>
        <dbReference type="ARBA" id="ARBA00030399"/>
    </source>
</evidence>
<evidence type="ECO:0000256" key="5">
    <source>
        <dbReference type="ARBA" id="ARBA00022552"/>
    </source>
</evidence>
<reference evidence="15 16" key="1">
    <citation type="submission" date="2021-06" db="EMBL/GenBank/DDBJ databases">
        <authorList>
            <person name="Sun Q."/>
            <person name="Li D."/>
        </authorList>
    </citation>
    <scope>NUCLEOTIDE SEQUENCE [LARGE SCALE GENOMIC DNA]</scope>
    <source>
        <strain evidence="15 16">MSJ-4</strain>
    </source>
</reference>
<keyword evidence="16" id="KW-1185">Reference proteome</keyword>
<dbReference type="NCBIfam" id="NF011494">
    <property type="entry name" value="PRK14902.1"/>
    <property type="match status" value="1"/>
</dbReference>
<dbReference type="PROSITE" id="PS51686">
    <property type="entry name" value="SAM_MT_RSMB_NOP"/>
    <property type="match status" value="1"/>
</dbReference>
<evidence type="ECO:0000256" key="13">
    <source>
        <dbReference type="PROSITE-ProRule" id="PRU01023"/>
    </source>
</evidence>
<dbReference type="PANTHER" id="PTHR22807:SF53">
    <property type="entry name" value="RIBOSOMAL RNA SMALL SUBUNIT METHYLTRANSFERASE B-RELATED"/>
    <property type="match status" value="1"/>
</dbReference>
<dbReference type="Proteomes" id="UP000736583">
    <property type="component" value="Unassembled WGS sequence"/>
</dbReference>
<dbReference type="SUPFAM" id="SSF53335">
    <property type="entry name" value="S-adenosyl-L-methionine-dependent methyltransferases"/>
    <property type="match status" value="1"/>
</dbReference>
<dbReference type="InterPro" id="IPR001678">
    <property type="entry name" value="MeTrfase_RsmB-F_NOP2_dom"/>
</dbReference>
<accession>A0ABS6EXB4</accession>
<feature type="active site" description="Nucleophile" evidence="13">
    <location>
        <position position="378"/>
    </location>
</feature>
<evidence type="ECO:0000256" key="6">
    <source>
        <dbReference type="ARBA" id="ARBA00022603"/>
    </source>
</evidence>
<evidence type="ECO:0000256" key="3">
    <source>
        <dbReference type="ARBA" id="ARBA00012140"/>
    </source>
</evidence>
<dbReference type="Gene3D" id="3.30.70.1170">
    <property type="entry name" value="Sun protein, domain 3"/>
    <property type="match status" value="1"/>
</dbReference>
<dbReference type="Gene3D" id="3.40.50.150">
    <property type="entry name" value="Vaccinia Virus protein VP39"/>
    <property type="match status" value="1"/>
</dbReference>
<dbReference type="RefSeq" id="WP_032121787.1">
    <property type="nucleotide sequence ID" value="NZ_JAHLQL010000001.1"/>
</dbReference>
<feature type="binding site" evidence="13">
    <location>
        <position position="307"/>
    </location>
    <ligand>
        <name>S-adenosyl-L-methionine</name>
        <dbReference type="ChEBI" id="CHEBI:59789"/>
    </ligand>
</feature>
<keyword evidence="5" id="KW-0698">rRNA processing</keyword>
<keyword evidence="4" id="KW-0963">Cytoplasm</keyword>
<feature type="binding site" evidence="13">
    <location>
        <begin position="256"/>
        <end position="262"/>
    </location>
    <ligand>
        <name>S-adenosyl-L-methionine</name>
        <dbReference type="ChEBI" id="CHEBI:59789"/>
    </ligand>
</feature>
<proteinExistence type="inferred from homology"/>
<comment type="caution">
    <text evidence="15">The sequence shown here is derived from an EMBL/GenBank/DDBJ whole genome shotgun (WGS) entry which is preliminary data.</text>
</comment>
<name>A0ABS6EXB4_9CLOT</name>
<dbReference type="InterPro" id="IPR049560">
    <property type="entry name" value="MeTrfase_RsmB-F_NOP2_cat"/>
</dbReference>
<comment type="subcellular location">
    <subcellularLocation>
        <location evidence="2">Cytoplasm</location>
    </subcellularLocation>
</comment>
<comment type="similarity">
    <text evidence="13">Belongs to the class I-like SAM-binding methyltransferase superfamily. RsmB/NOP family.</text>
</comment>
<dbReference type="Pfam" id="PF22458">
    <property type="entry name" value="RsmF-B_ferredox"/>
    <property type="match status" value="1"/>
</dbReference>
<evidence type="ECO:0000256" key="2">
    <source>
        <dbReference type="ARBA" id="ARBA00004496"/>
    </source>
</evidence>
<dbReference type="InterPro" id="IPR006027">
    <property type="entry name" value="NusB_RsmB_TIM44"/>
</dbReference>
<feature type="domain" description="SAM-dependent MTase RsmB/NOP-type" evidence="14">
    <location>
        <begin position="166"/>
        <end position="439"/>
    </location>
</feature>
<evidence type="ECO:0000256" key="8">
    <source>
        <dbReference type="ARBA" id="ARBA00022691"/>
    </source>
</evidence>
<evidence type="ECO:0000256" key="1">
    <source>
        <dbReference type="ARBA" id="ARBA00002724"/>
    </source>
</evidence>
<evidence type="ECO:0000256" key="9">
    <source>
        <dbReference type="ARBA" id="ARBA00022884"/>
    </source>
</evidence>
<keyword evidence="8 13" id="KW-0949">S-adenosyl-L-methionine</keyword>
<evidence type="ECO:0000313" key="16">
    <source>
        <dbReference type="Proteomes" id="UP000736583"/>
    </source>
</evidence>
<comment type="catalytic activity">
    <reaction evidence="12">
        <text>cytidine(967) in 16S rRNA + S-adenosyl-L-methionine = 5-methylcytidine(967) in 16S rRNA + S-adenosyl-L-homocysteine + H(+)</text>
        <dbReference type="Rhea" id="RHEA:42748"/>
        <dbReference type="Rhea" id="RHEA-COMP:10219"/>
        <dbReference type="Rhea" id="RHEA-COMP:10220"/>
        <dbReference type="ChEBI" id="CHEBI:15378"/>
        <dbReference type="ChEBI" id="CHEBI:57856"/>
        <dbReference type="ChEBI" id="CHEBI:59789"/>
        <dbReference type="ChEBI" id="CHEBI:74483"/>
        <dbReference type="ChEBI" id="CHEBI:82748"/>
        <dbReference type="EC" id="2.1.1.176"/>
    </reaction>
</comment>
<dbReference type="InterPro" id="IPR054728">
    <property type="entry name" value="RsmB-like_ferredoxin"/>
</dbReference>
<dbReference type="NCBIfam" id="TIGR00563">
    <property type="entry name" value="rsmB"/>
    <property type="match status" value="1"/>
</dbReference>
<comment type="function">
    <text evidence="1">Specifically methylates the cytosine at position 967 (m5C967) of 16S rRNA.</text>
</comment>
<feature type="binding site" evidence="13">
    <location>
        <position position="280"/>
    </location>
    <ligand>
        <name>S-adenosyl-L-methionine</name>
        <dbReference type="ChEBI" id="CHEBI:59789"/>
    </ligand>
</feature>
<sequence length="439" mass="50622">MNARELALNVVCKVFNEDAYSNIVLNKELNNKDIKEVDRGLITEIVYGTIKYKYTIDYIIRVFVKDIRKVDNYILNILRITIYQMRYLDKVPNYAAVNEAVNLAKRKSQGASKFVNGVLRNYIRNKDKDFLNKDNKFERWSYEYSFEPWMVKFLHKQYGDRYTELILKGLNSRPEVTVRVNLSKYSYDEVFSNLEESGYEIYQGFICKEAIRISKGSNIEKNKSFIEGKITVQDESAMLVAPSMKLQTGDVVLDLCSAPGGKTTHIGEILEGSGQVFAFDIHENKLSLIRQNTNRLSLTNISCDTMDATKLNEDFIDKADKVLIDVPCSGLGIIRKKPEIKWNKSLKNLKDIVEIQRNIMDNASKYVKKGGVLLYSTCTLNKEENEENVKWFLNNHSDFKLEKVFFGDANNIIYSEEGYATILPQENMDGFFIARLIKV</sequence>
<dbReference type="EMBL" id="JAHLQL010000001">
    <property type="protein sequence ID" value="MBU5590871.1"/>
    <property type="molecule type" value="Genomic_DNA"/>
</dbReference>
<protein>
    <recommendedName>
        <fullName evidence="3">16S rRNA (cytosine(967)-C(5))-methyltransferase</fullName>
        <ecNumber evidence="3">2.1.1.176</ecNumber>
    </recommendedName>
    <alternativeName>
        <fullName evidence="10">16S rRNA m5C967 methyltransferase</fullName>
    </alternativeName>
    <alternativeName>
        <fullName evidence="11">rRNA (cytosine-C(5)-)-methyltransferase RsmB</fullName>
    </alternativeName>
</protein>
<dbReference type="GO" id="GO:0032259">
    <property type="term" value="P:methylation"/>
    <property type="evidence" value="ECO:0007669"/>
    <property type="project" value="UniProtKB-KW"/>
</dbReference>
<organism evidence="15 16">
    <name type="scientific">Clostridium simiarum</name>
    <dbReference type="NCBI Taxonomy" id="2841506"/>
    <lineage>
        <taxon>Bacteria</taxon>
        <taxon>Bacillati</taxon>
        <taxon>Bacillota</taxon>
        <taxon>Clostridia</taxon>
        <taxon>Eubacteriales</taxon>
        <taxon>Clostridiaceae</taxon>
        <taxon>Clostridium</taxon>
    </lineage>
</organism>
<dbReference type="PRINTS" id="PR02008">
    <property type="entry name" value="RCMTFAMILY"/>
</dbReference>
<dbReference type="CDD" id="cd02440">
    <property type="entry name" value="AdoMet_MTases"/>
    <property type="match status" value="1"/>
</dbReference>
<dbReference type="InterPro" id="IPR004573">
    <property type="entry name" value="rRNA_ssu_MeTfrase_B"/>
</dbReference>
<dbReference type="Pfam" id="PF01189">
    <property type="entry name" value="Methyltr_RsmB-F"/>
    <property type="match status" value="1"/>
</dbReference>
<gene>
    <name evidence="15" type="primary">rsmB</name>
    <name evidence="15" type="ORF">KQI89_03765</name>
</gene>
<dbReference type="Gene3D" id="1.10.940.10">
    <property type="entry name" value="NusB-like"/>
    <property type="match status" value="1"/>
</dbReference>
<evidence type="ECO:0000256" key="11">
    <source>
        <dbReference type="ARBA" id="ARBA00031088"/>
    </source>
</evidence>
<dbReference type="InterPro" id="IPR029063">
    <property type="entry name" value="SAM-dependent_MTases_sf"/>
</dbReference>
<evidence type="ECO:0000313" key="15">
    <source>
        <dbReference type="EMBL" id="MBU5590871.1"/>
    </source>
</evidence>
<dbReference type="GO" id="GO:0008168">
    <property type="term" value="F:methyltransferase activity"/>
    <property type="evidence" value="ECO:0007669"/>
    <property type="project" value="UniProtKB-KW"/>
</dbReference>